<gene>
    <name evidence="5" type="ORF">PTRA_a1513</name>
</gene>
<dbReference type="PANTHER" id="PTHR30237:SF5">
    <property type="entry name" value="CARBOXYPEPTIDASE VC_A0337-RELATED"/>
    <property type="match status" value="1"/>
</dbReference>
<dbReference type="PATRIC" id="fig|1315283.4.peg.1308"/>
<evidence type="ECO:0000259" key="3">
    <source>
        <dbReference type="Pfam" id="PF02016"/>
    </source>
</evidence>
<dbReference type="InterPro" id="IPR029062">
    <property type="entry name" value="Class_I_gatase-like"/>
</dbReference>
<keyword evidence="2" id="KW-0378">Hydrolase</keyword>
<dbReference type="InterPro" id="IPR003507">
    <property type="entry name" value="S66_fam"/>
</dbReference>
<organism evidence="5">
    <name type="scientific">Pseudoalteromonas translucida KMM 520</name>
    <dbReference type="NCBI Taxonomy" id="1315283"/>
    <lineage>
        <taxon>Bacteria</taxon>
        <taxon>Pseudomonadati</taxon>
        <taxon>Pseudomonadota</taxon>
        <taxon>Gammaproteobacteria</taxon>
        <taxon>Alteromonadales</taxon>
        <taxon>Pseudoalteromonadaceae</taxon>
        <taxon>Pseudoalteromonas</taxon>
    </lineage>
</organism>
<dbReference type="GO" id="GO:0016787">
    <property type="term" value="F:hydrolase activity"/>
    <property type="evidence" value="ECO:0007669"/>
    <property type="project" value="UniProtKB-KW"/>
</dbReference>
<dbReference type="InterPro" id="IPR027478">
    <property type="entry name" value="LdcA_N"/>
</dbReference>
<dbReference type="KEGG" id="ptn:PTRA_a1513"/>
<dbReference type="OrthoDB" id="9807329at2"/>
<dbReference type="InterPro" id="IPR040921">
    <property type="entry name" value="Peptidase_S66C"/>
</dbReference>
<dbReference type="RefSeq" id="WP_058373151.1">
    <property type="nucleotide sequence ID" value="NZ_CP011034.1"/>
</dbReference>
<sequence>MANILYPAPLKVGSKIAVCSLSEGIAAKYHARLESVINGLKQRGYEVIEGAFLRRSEATAELATKAHAEQLMGFLVDDSIDAIMPPFGGELAMEILPQLDFNAIKQAKPKWLVGFSDVSTVACALTAKCQWATLHCANLMQLHPNEKSPYCLQIFETLSYAANSEFTQAPSTHYQKAAPDYAQHPEALFNYTEATQWQCLNYFDQRTIEMSGRLFGGCLDTVGLLLDSPFLDLHEFKKHSAPEGLILYLENSELTPTTVARFLLALKLAGIFDDINGIIIGRSEITQGKNPDFDYRHALNVALGGCIFPVIIDADIGHIAPNLNLINGATCTLIADINEGRVIKASLNTSLS</sequence>
<evidence type="ECO:0000256" key="1">
    <source>
        <dbReference type="ARBA" id="ARBA00010233"/>
    </source>
</evidence>
<dbReference type="PANTHER" id="PTHR30237">
    <property type="entry name" value="MURAMOYLTETRAPEPTIDE CARBOXYPEPTIDASE"/>
    <property type="match status" value="1"/>
</dbReference>
<protein>
    <recommendedName>
        <fullName evidence="7">Muramoyltetrapeptide carboxypeptidase</fullName>
    </recommendedName>
</protein>
<evidence type="ECO:0008006" key="7">
    <source>
        <dbReference type="Google" id="ProtNLM"/>
    </source>
</evidence>
<evidence type="ECO:0000313" key="5">
    <source>
        <dbReference type="EMBL" id="ALS32715.1"/>
    </source>
</evidence>
<evidence type="ECO:0000259" key="4">
    <source>
        <dbReference type="Pfam" id="PF17676"/>
    </source>
</evidence>
<dbReference type="Pfam" id="PF17676">
    <property type="entry name" value="Peptidase_S66C"/>
    <property type="match status" value="1"/>
</dbReference>
<dbReference type="InterPro" id="IPR040449">
    <property type="entry name" value="Peptidase_S66_N"/>
</dbReference>
<dbReference type="SUPFAM" id="SSF52317">
    <property type="entry name" value="Class I glutamine amidotransferase-like"/>
    <property type="match status" value="1"/>
</dbReference>
<comment type="similarity">
    <text evidence="1">Belongs to the peptidase S66 family.</text>
</comment>
<proteinExistence type="inferred from homology"/>
<name>A0A0U2WLA9_9GAMM</name>
<dbReference type="AlphaFoldDB" id="A0A0U2WLA9"/>
<dbReference type="SUPFAM" id="SSF141986">
    <property type="entry name" value="LD-carboxypeptidase A C-terminal domain-like"/>
    <property type="match status" value="1"/>
</dbReference>
<feature type="domain" description="LD-carboxypeptidase C-terminal" evidence="4">
    <location>
        <begin position="211"/>
        <end position="333"/>
    </location>
</feature>
<accession>A0A0U2WLA9</accession>
<feature type="domain" description="LD-carboxypeptidase N-terminal" evidence="3">
    <location>
        <begin position="16"/>
        <end position="135"/>
    </location>
</feature>
<dbReference type="Pfam" id="PF02016">
    <property type="entry name" value="Peptidase_S66"/>
    <property type="match status" value="1"/>
</dbReference>
<dbReference type="Gene3D" id="3.50.30.60">
    <property type="entry name" value="LD-carboxypeptidase A C-terminal domain-like"/>
    <property type="match status" value="1"/>
</dbReference>
<dbReference type="Gene3D" id="3.40.50.10740">
    <property type="entry name" value="Class I glutamine amidotransferase-like"/>
    <property type="match status" value="1"/>
</dbReference>
<dbReference type="InterPro" id="IPR027461">
    <property type="entry name" value="Carboxypeptidase_A_C_sf"/>
</dbReference>
<reference evidence="5 6" key="1">
    <citation type="submission" date="2015-03" db="EMBL/GenBank/DDBJ databases">
        <authorList>
            <person name="Murphy D."/>
        </authorList>
    </citation>
    <scope>NUCLEOTIDE SEQUENCE [LARGE SCALE GENOMIC DNA]</scope>
    <source>
        <strain evidence="5 6">KMM 520</strain>
    </source>
</reference>
<dbReference type="PIRSF" id="PIRSF028757">
    <property type="entry name" value="LD-carboxypeptidase"/>
    <property type="match status" value="1"/>
</dbReference>
<dbReference type="Proteomes" id="UP000065261">
    <property type="component" value="Chromosome I"/>
</dbReference>
<dbReference type="CDD" id="cd07062">
    <property type="entry name" value="Peptidase_S66_mccF_like"/>
    <property type="match status" value="1"/>
</dbReference>
<evidence type="ECO:0000313" key="6">
    <source>
        <dbReference type="Proteomes" id="UP000065261"/>
    </source>
</evidence>
<dbReference type="EMBL" id="CP011034">
    <property type="protein sequence ID" value="ALS32715.1"/>
    <property type="molecule type" value="Genomic_DNA"/>
</dbReference>
<evidence type="ECO:0000256" key="2">
    <source>
        <dbReference type="ARBA" id="ARBA00022801"/>
    </source>
</evidence>